<organism evidence="1 2">
    <name type="scientific">Pangasius djambal</name>
    <dbReference type="NCBI Taxonomy" id="1691987"/>
    <lineage>
        <taxon>Eukaryota</taxon>
        <taxon>Metazoa</taxon>
        <taxon>Chordata</taxon>
        <taxon>Craniata</taxon>
        <taxon>Vertebrata</taxon>
        <taxon>Euteleostomi</taxon>
        <taxon>Actinopterygii</taxon>
        <taxon>Neopterygii</taxon>
        <taxon>Teleostei</taxon>
        <taxon>Ostariophysi</taxon>
        <taxon>Siluriformes</taxon>
        <taxon>Pangasiidae</taxon>
        <taxon>Pangasius</taxon>
    </lineage>
</organism>
<name>A0ACC5ZBX6_9TELE</name>
<comment type="caution">
    <text evidence="1">The sequence shown here is derived from an EMBL/GenBank/DDBJ whole genome shotgun (WGS) entry which is preliminary data.</text>
</comment>
<evidence type="ECO:0000313" key="1">
    <source>
        <dbReference type="EMBL" id="MCJ8745352.1"/>
    </source>
</evidence>
<protein>
    <submittedName>
        <fullName evidence="1">Uncharacterized protein</fullName>
    </submittedName>
</protein>
<reference evidence="1" key="1">
    <citation type="submission" date="2020-02" db="EMBL/GenBank/DDBJ databases">
        <title>Genome sequencing of the panga catfish, Pangasius djambal.</title>
        <authorList>
            <person name="Wen M."/>
            <person name="Zahm M."/>
            <person name="Roques C."/>
            <person name="Cabau C."/>
            <person name="Klopp C."/>
            <person name="Donnadieu C."/>
            <person name="Jouanno E."/>
            <person name="Avarre J.-C."/>
            <person name="Campet M."/>
            <person name="Ha T."/>
            <person name="Dugue R."/>
            <person name="Lampietro C."/>
            <person name="Louis A."/>
            <person name="Herpin A."/>
            <person name="Echchiki A."/>
            <person name="Berthelot C."/>
            <person name="Parey E."/>
            <person name="Roest-Crollius H."/>
            <person name="Braasch I."/>
            <person name="Postlethwait J.H."/>
            <person name="Bobe J."/>
            <person name="Montfort J."/>
            <person name="Bouchez O."/>
            <person name="Begum T."/>
            <person name="Schartl M."/>
            <person name="Gustiano R."/>
            <person name="Guiguen Y."/>
        </authorList>
    </citation>
    <scope>NUCLEOTIDE SEQUENCE</scope>
    <source>
        <strain evidence="1">Pdj_M5554</strain>
    </source>
</reference>
<accession>A0ACC5ZBX6</accession>
<evidence type="ECO:0000313" key="2">
    <source>
        <dbReference type="Proteomes" id="UP000830395"/>
    </source>
</evidence>
<sequence length="263" mass="29187">MLHVIKLWLEDGSVVPLPKVVTAAFGEDENKHTVCVYGHVDVQPARREDGWATDPYNLTEINGNLYGRGASDNKAPVLAWIHAVEAYKALDMELPVNVKFLIEGMEETGSNGLDVLVEAQRDAFFSDVDYIVISDCGWQSARPALTYGTRGNCYFYAQVDLLAHLWRFPTVSIHGIEGAFSGRGTKTVIPAKVTAKFSIRQVPNMEPAVVEKQVTDHLHAVFEQRKSPNKLKVKMIIGAKPWLADTKHALYEAGKTAVKRVLN</sequence>
<gene>
    <name evidence="1" type="ORF">PDJAM_G00129340</name>
</gene>
<keyword evidence="2" id="KW-1185">Reference proteome</keyword>
<proteinExistence type="predicted"/>
<dbReference type="Proteomes" id="UP000830395">
    <property type="component" value="Chromosome 22"/>
</dbReference>
<dbReference type="EMBL" id="CM040996">
    <property type="protein sequence ID" value="MCJ8745352.1"/>
    <property type="molecule type" value="Genomic_DNA"/>
</dbReference>